<gene>
    <name evidence="2" type="ORF">C4561_03690</name>
</gene>
<reference evidence="2 3" key="1">
    <citation type="journal article" date="2017" name="ISME J.">
        <title>Energy and carbon metabolisms in a deep terrestrial subsurface fluid microbial community.</title>
        <authorList>
            <person name="Momper L."/>
            <person name="Jungbluth S.P."/>
            <person name="Lee M.D."/>
            <person name="Amend J.P."/>
        </authorList>
    </citation>
    <scope>NUCLEOTIDE SEQUENCE [LARGE SCALE GENOMIC DNA]</scope>
    <source>
        <strain evidence="2">SURF_46</strain>
    </source>
</reference>
<name>A0A3A4ZJK8_UNCKA</name>
<feature type="transmembrane region" description="Helical" evidence="1">
    <location>
        <begin position="196"/>
        <end position="213"/>
    </location>
</feature>
<feature type="transmembrane region" description="Helical" evidence="1">
    <location>
        <begin position="325"/>
        <end position="347"/>
    </location>
</feature>
<accession>A0A3A4ZJK8</accession>
<dbReference type="AlphaFoldDB" id="A0A3A4ZJK8"/>
<dbReference type="EMBL" id="QZJF01000017">
    <property type="protein sequence ID" value="RJR26850.1"/>
    <property type="molecule type" value="Genomic_DNA"/>
</dbReference>
<evidence type="ECO:0000313" key="2">
    <source>
        <dbReference type="EMBL" id="RJR26850.1"/>
    </source>
</evidence>
<protein>
    <recommendedName>
        <fullName evidence="4">Glycosyltransferase RgtA/B/C/D-like domain-containing protein</fullName>
    </recommendedName>
</protein>
<feature type="transmembrane region" description="Helical" evidence="1">
    <location>
        <begin position="154"/>
        <end position="176"/>
    </location>
</feature>
<proteinExistence type="predicted"/>
<feature type="transmembrane region" description="Helical" evidence="1">
    <location>
        <begin position="7"/>
        <end position="25"/>
    </location>
</feature>
<comment type="caution">
    <text evidence="2">The sequence shown here is derived from an EMBL/GenBank/DDBJ whole genome shotgun (WGS) entry which is preliminary data.</text>
</comment>
<keyword evidence="1" id="KW-1133">Transmembrane helix</keyword>
<feature type="transmembrane region" description="Helical" evidence="1">
    <location>
        <begin position="107"/>
        <end position="125"/>
    </location>
</feature>
<feature type="transmembrane region" description="Helical" evidence="1">
    <location>
        <begin position="272"/>
        <end position="304"/>
    </location>
</feature>
<keyword evidence="1" id="KW-0472">Membrane</keyword>
<dbReference type="Proteomes" id="UP000265540">
    <property type="component" value="Unassembled WGS sequence"/>
</dbReference>
<sequence length="482" mass="57059">MAKSTKWINVLLVIMGTLMMFSTPSDPDFGWHYKYGEHFFSTGQLLKENIFSYTYTDYMWVNSYWLFELILFFTHSYFGHIVPTLILGFAASVFCLAIIRKLAKNEIAVYLSFVLLAGILSSYNITVRPHYYSSLFMLFLLYSLIFVPKLKMYLPLIFLFWVNLHAEFVIGLFVLGTYTFFEAIRMYRQKSPVKDLASLFGIPALCVAVTLINPNGINLHITLFKELTLPVKSYVQEWSHYDIEKFERYITYIFILTVALVGGFYMRKKAGLWYFLLAIFFALFSIKAVYMIRVMFVVTFYGFLLGTDKFFTDLMNFLNDTNKAIIRRFITYTYYGAFLVVLVNSLWKIMLATDTRYWSINHKYPYDAISFVKQNPIKGRMLNAYNWGGYLIWQLPEYQTFIDGRMTSWRETDNYFMSDYYRIHEPKILNKYVTQYGITWVIDYPTSKLAKYLKQQPGEWEEYYKDENSVIYVKKDSNSETI</sequence>
<feature type="transmembrane region" description="Helical" evidence="1">
    <location>
        <begin position="77"/>
        <end position="100"/>
    </location>
</feature>
<feature type="transmembrane region" description="Helical" evidence="1">
    <location>
        <begin position="249"/>
        <end position="266"/>
    </location>
</feature>
<organism evidence="2 3">
    <name type="scientific">candidate division WWE3 bacterium</name>
    <dbReference type="NCBI Taxonomy" id="2053526"/>
    <lineage>
        <taxon>Bacteria</taxon>
        <taxon>Katanobacteria</taxon>
    </lineage>
</organism>
<evidence type="ECO:0008006" key="4">
    <source>
        <dbReference type="Google" id="ProtNLM"/>
    </source>
</evidence>
<keyword evidence="1" id="KW-0812">Transmembrane</keyword>
<evidence type="ECO:0000313" key="3">
    <source>
        <dbReference type="Proteomes" id="UP000265540"/>
    </source>
</evidence>
<evidence type="ECO:0000256" key="1">
    <source>
        <dbReference type="SAM" id="Phobius"/>
    </source>
</evidence>